<dbReference type="Proteomes" id="UP000663067">
    <property type="component" value="Chromosome"/>
</dbReference>
<dbReference type="InterPro" id="IPR050834">
    <property type="entry name" value="Glycosyltransf_2"/>
</dbReference>
<reference evidence="3 5" key="2">
    <citation type="submission" date="2021-03" db="EMBL/GenBank/DDBJ databases">
        <title>Genome sequencing of Bifidobacterium imperatoris JCM 32708.</title>
        <authorList>
            <person name="Kim J."/>
        </authorList>
    </citation>
    <scope>NUCLEOTIDE SEQUENCE [LARGE SCALE GENOMIC DNA]</scope>
    <source>
        <strain evidence="3 5">JCM 32708</strain>
    </source>
</reference>
<evidence type="ECO:0000313" key="4">
    <source>
        <dbReference type="Proteomes" id="UP000234855"/>
    </source>
</evidence>
<dbReference type="EMBL" id="NMWV01000021">
    <property type="protein sequence ID" value="PLS24436.1"/>
    <property type="molecule type" value="Genomic_DNA"/>
</dbReference>
<feature type="domain" description="Glycosyltransferase 2-like" evidence="1">
    <location>
        <begin position="13"/>
        <end position="118"/>
    </location>
</feature>
<dbReference type="PANTHER" id="PTHR43685">
    <property type="entry name" value="GLYCOSYLTRANSFERASE"/>
    <property type="match status" value="1"/>
</dbReference>
<evidence type="ECO:0000259" key="1">
    <source>
        <dbReference type="Pfam" id="PF00535"/>
    </source>
</evidence>
<reference evidence="2 4" key="1">
    <citation type="submission" date="2017-07" db="EMBL/GenBank/DDBJ databases">
        <title>Bifidobacterium novel species.</title>
        <authorList>
            <person name="Lugli G.A."/>
            <person name="Milani C."/>
            <person name="Duranti S."/>
            <person name="Mangifesta M."/>
        </authorList>
    </citation>
    <scope>NUCLEOTIDE SEQUENCE [LARGE SCALE GENOMIC DNA]</scope>
    <source>
        <strain evidence="2 4">45</strain>
    </source>
</reference>
<keyword evidence="5" id="KW-1185">Reference proteome</keyword>
<proteinExistence type="predicted"/>
<dbReference type="EMBL" id="CP071591">
    <property type="protein sequence ID" value="QSY58537.1"/>
    <property type="molecule type" value="Genomic_DNA"/>
</dbReference>
<dbReference type="SUPFAM" id="SSF53448">
    <property type="entry name" value="Nucleotide-diphospho-sugar transferases"/>
    <property type="match status" value="1"/>
</dbReference>
<evidence type="ECO:0000313" key="5">
    <source>
        <dbReference type="Proteomes" id="UP000663067"/>
    </source>
</evidence>
<organism evidence="2 4">
    <name type="scientific">Bifidobacterium imperatoris</name>
    <dbReference type="NCBI Taxonomy" id="2020965"/>
    <lineage>
        <taxon>Bacteria</taxon>
        <taxon>Bacillati</taxon>
        <taxon>Actinomycetota</taxon>
        <taxon>Actinomycetes</taxon>
        <taxon>Bifidobacteriales</taxon>
        <taxon>Bifidobacteriaceae</taxon>
        <taxon>Bifidobacterium</taxon>
    </lineage>
</organism>
<accession>A0A2N5IR53</accession>
<dbReference type="PANTHER" id="PTHR43685:SF2">
    <property type="entry name" value="GLYCOSYLTRANSFERASE 2-LIKE DOMAIN-CONTAINING PROTEIN"/>
    <property type="match status" value="1"/>
</dbReference>
<evidence type="ECO:0000313" key="3">
    <source>
        <dbReference type="EMBL" id="QSY58537.1"/>
    </source>
</evidence>
<dbReference type="Proteomes" id="UP000234855">
    <property type="component" value="Unassembled WGS sequence"/>
</dbReference>
<dbReference type="CDD" id="cd00761">
    <property type="entry name" value="Glyco_tranf_GTA_type"/>
    <property type="match status" value="1"/>
</dbReference>
<keyword evidence="2" id="KW-0808">Transferase</keyword>
<dbReference type="Pfam" id="PF00535">
    <property type="entry name" value="Glycos_transf_2"/>
    <property type="match status" value="1"/>
</dbReference>
<gene>
    <name evidence="3" type="ORF">BLI708_04525</name>
    <name evidence="2" type="ORF">Tam1G_1494</name>
</gene>
<dbReference type="InterPro" id="IPR001173">
    <property type="entry name" value="Glyco_trans_2-like"/>
</dbReference>
<sequence>MANAVQTAKTLTFVIPAYNMESYLDRCVNSVLSASNPEDIEVLIVDDGSKDGTLEYAQKLERNNPGIVRAIHQENKGHGGAVNTGIAAASGMYVKVVDADDWVDPQAINTVMDTLRAQRDTTEPIDMLVTNYVYDKVAKRHKHTVNFRRVIPAGRVLGWDDLGHFGLAQYIIMHALTFRTQVVRDSGLKLPEHTFYVDFYYSYQPFPWVKRIQYLDVPFYHYFIGREGQSVQTDVMIRRVDQLRLVNRLMTEATPERGTVPEGLYRYMIHFLAIESSVTSVFLILSRDKANYVKKRELWDAIDAYSPAIGHDVRSKLMSRAINLPGSAGRWIVRNGYTIAEKVVGFN</sequence>
<dbReference type="GO" id="GO:0016740">
    <property type="term" value="F:transferase activity"/>
    <property type="evidence" value="ECO:0007669"/>
    <property type="project" value="UniProtKB-KW"/>
</dbReference>
<evidence type="ECO:0000313" key="2">
    <source>
        <dbReference type="EMBL" id="PLS24436.1"/>
    </source>
</evidence>
<dbReference type="AlphaFoldDB" id="A0A2N5IR53"/>
<dbReference type="Gene3D" id="3.90.550.10">
    <property type="entry name" value="Spore Coat Polysaccharide Biosynthesis Protein SpsA, Chain A"/>
    <property type="match status" value="1"/>
</dbReference>
<dbReference type="InterPro" id="IPR029044">
    <property type="entry name" value="Nucleotide-diphossugar_trans"/>
</dbReference>
<name>A0A2N5IR53_9BIFI</name>
<protein>
    <submittedName>
        <fullName evidence="2">Glycosyl transferase</fullName>
    </submittedName>
    <submittedName>
        <fullName evidence="3">Glycosyltransferase</fullName>
    </submittedName>
</protein>
<dbReference type="RefSeq" id="WP_101626087.1">
    <property type="nucleotide sequence ID" value="NZ_CP071591.1"/>
</dbReference>